<name>I4BII8_MYCCN</name>
<dbReference type="PATRIC" id="fig|710421.3.peg.2317"/>
<keyword evidence="1" id="KW-0812">Transmembrane</keyword>
<dbReference type="Proteomes" id="UP000006057">
    <property type="component" value="Chromosome"/>
</dbReference>
<dbReference type="RefSeq" id="WP_014815575.1">
    <property type="nucleotide sequence ID" value="NC_018027.1"/>
</dbReference>
<keyword evidence="1" id="KW-1133">Transmembrane helix</keyword>
<dbReference type="eggNOG" id="ENOG5031THB">
    <property type="taxonomic scope" value="Bacteria"/>
</dbReference>
<dbReference type="STRING" id="710421.Mycch_2320"/>
<dbReference type="HOGENOM" id="CLU_171030_0_0_11"/>
<sequence precursor="true">MKIRLVVAALGGLAILVGVVAMLTPVSVSPELTAVPCGSVVAPSTAHPAEDRATAEDSAGVQPDYTRLCRMELEDRRLGSTTLAGAGALVVALAVALSVASHRRRSRSDSALKG</sequence>
<keyword evidence="1" id="KW-0472">Membrane</keyword>
<reference evidence="2 3" key="1">
    <citation type="submission" date="2012-06" db="EMBL/GenBank/DDBJ databases">
        <title>Complete sequence of chromosome of Mycobacterium chubuense NBB4.</title>
        <authorList>
            <consortium name="US DOE Joint Genome Institute"/>
            <person name="Lucas S."/>
            <person name="Han J."/>
            <person name="Lapidus A."/>
            <person name="Cheng J.-F."/>
            <person name="Goodwin L."/>
            <person name="Pitluck S."/>
            <person name="Peters L."/>
            <person name="Mikhailova N."/>
            <person name="Teshima H."/>
            <person name="Detter J.C."/>
            <person name="Han C."/>
            <person name="Tapia R."/>
            <person name="Land M."/>
            <person name="Hauser L."/>
            <person name="Kyrpides N."/>
            <person name="Ivanova N."/>
            <person name="Pagani I."/>
            <person name="Mattes T."/>
            <person name="Holmes A."/>
            <person name="Rutledge P."/>
            <person name="Paulsen I."/>
            <person name="Coleman N."/>
            <person name="Woyke T."/>
        </authorList>
    </citation>
    <scope>NUCLEOTIDE SEQUENCE [LARGE SCALE GENOMIC DNA]</scope>
    <source>
        <strain evidence="2 3">NBB4</strain>
    </source>
</reference>
<dbReference type="EMBL" id="CP003053">
    <property type="protein sequence ID" value="AFM17095.1"/>
    <property type="molecule type" value="Genomic_DNA"/>
</dbReference>
<evidence type="ECO:0000313" key="2">
    <source>
        <dbReference type="EMBL" id="AFM17095.1"/>
    </source>
</evidence>
<gene>
    <name evidence="2" type="ordered locus">Mycch_2320</name>
</gene>
<dbReference type="AlphaFoldDB" id="I4BII8"/>
<keyword evidence="3" id="KW-1185">Reference proteome</keyword>
<protein>
    <submittedName>
        <fullName evidence="2">Uncharacterized protein</fullName>
    </submittedName>
</protein>
<dbReference type="KEGG" id="mcb:Mycch_2320"/>
<evidence type="ECO:0000256" key="1">
    <source>
        <dbReference type="SAM" id="Phobius"/>
    </source>
</evidence>
<feature type="transmembrane region" description="Helical" evidence="1">
    <location>
        <begin position="81"/>
        <end position="100"/>
    </location>
</feature>
<evidence type="ECO:0000313" key="3">
    <source>
        <dbReference type="Proteomes" id="UP000006057"/>
    </source>
</evidence>
<accession>I4BII8</accession>
<proteinExistence type="predicted"/>
<organism evidence="2 3">
    <name type="scientific">Mycolicibacterium chubuense (strain NBB4)</name>
    <name type="common">Mycobacterium chubuense</name>
    <dbReference type="NCBI Taxonomy" id="710421"/>
    <lineage>
        <taxon>Bacteria</taxon>
        <taxon>Bacillati</taxon>
        <taxon>Actinomycetota</taxon>
        <taxon>Actinomycetes</taxon>
        <taxon>Mycobacteriales</taxon>
        <taxon>Mycobacteriaceae</taxon>
        <taxon>Mycolicibacterium</taxon>
    </lineage>
</organism>